<keyword evidence="2" id="KW-1185">Reference proteome</keyword>
<dbReference type="Proteomes" id="UP001148018">
    <property type="component" value="Unassembled WGS sequence"/>
</dbReference>
<reference evidence="1" key="1">
    <citation type="submission" date="2022-07" db="EMBL/GenBank/DDBJ databases">
        <title>Chromosome-level genome of Muraenolepis orangiensis.</title>
        <authorList>
            <person name="Kim J."/>
        </authorList>
    </citation>
    <scope>NUCLEOTIDE SEQUENCE</scope>
    <source>
        <strain evidence="1">KU_S4_2022</strain>
        <tissue evidence="1">Muscle</tissue>
    </source>
</reference>
<dbReference type="GO" id="GO:0005730">
    <property type="term" value="C:nucleolus"/>
    <property type="evidence" value="ECO:0007669"/>
    <property type="project" value="InterPro"/>
</dbReference>
<protein>
    <submittedName>
        <fullName evidence="1">Uncharacterized protein</fullName>
    </submittedName>
</protein>
<feature type="non-terminal residue" evidence="1">
    <location>
        <position position="68"/>
    </location>
</feature>
<dbReference type="SUPFAM" id="SSF55486">
    <property type="entry name" value="Metalloproteases ('zincins'), catalytic domain"/>
    <property type="match status" value="1"/>
</dbReference>
<dbReference type="GO" id="GO:0070006">
    <property type="term" value="F:metalloaminopeptidase activity"/>
    <property type="evidence" value="ECO:0007669"/>
    <property type="project" value="InterPro"/>
</dbReference>
<sequence>MEKTGEVNECGSSLVKHALNPDKTFMQVHYLKGYFLLTFLASEVGEREFVRFFRRFVLKYHGQLILSQ</sequence>
<dbReference type="AlphaFoldDB" id="A0A9Q0IP60"/>
<dbReference type="PANTHER" id="PTHR46627">
    <property type="entry name" value="AMINOPEPTIDASE O"/>
    <property type="match status" value="1"/>
</dbReference>
<dbReference type="InterPro" id="IPR033577">
    <property type="entry name" value="AOPep"/>
</dbReference>
<name>A0A9Q0IP60_9TELE</name>
<comment type="caution">
    <text evidence="1">The sequence shown here is derived from an EMBL/GenBank/DDBJ whole genome shotgun (WGS) entry which is preliminary data.</text>
</comment>
<dbReference type="PANTHER" id="PTHR46627:SF1">
    <property type="entry name" value="AMINOPEPTIDASE O"/>
    <property type="match status" value="1"/>
</dbReference>
<gene>
    <name evidence="1" type="ORF">NHX12_028802</name>
</gene>
<dbReference type="InterPro" id="IPR027268">
    <property type="entry name" value="Peptidase_M4/M1_CTD_sf"/>
</dbReference>
<organism evidence="1 2">
    <name type="scientific">Muraenolepis orangiensis</name>
    <name type="common">Patagonian moray cod</name>
    <dbReference type="NCBI Taxonomy" id="630683"/>
    <lineage>
        <taxon>Eukaryota</taxon>
        <taxon>Metazoa</taxon>
        <taxon>Chordata</taxon>
        <taxon>Craniata</taxon>
        <taxon>Vertebrata</taxon>
        <taxon>Euteleostomi</taxon>
        <taxon>Actinopterygii</taxon>
        <taxon>Neopterygii</taxon>
        <taxon>Teleostei</taxon>
        <taxon>Neoteleostei</taxon>
        <taxon>Acanthomorphata</taxon>
        <taxon>Zeiogadaria</taxon>
        <taxon>Gadariae</taxon>
        <taxon>Gadiformes</taxon>
        <taxon>Muraenolepidoidei</taxon>
        <taxon>Muraenolepididae</taxon>
        <taxon>Muraenolepis</taxon>
    </lineage>
</organism>
<evidence type="ECO:0000313" key="2">
    <source>
        <dbReference type="Proteomes" id="UP001148018"/>
    </source>
</evidence>
<proteinExistence type="predicted"/>
<dbReference type="OrthoDB" id="79562at2759"/>
<accession>A0A9Q0IP60</accession>
<dbReference type="EMBL" id="JANIIK010000044">
    <property type="protein sequence ID" value="KAJ3604061.1"/>
    <property type="molecule type" value="Genomic_DNA"/>
</dbReference>
<dbReference type="Gene3D" id="1.10.390.10">
    <property type="entry name" value="Neutral Protease Domain 2"/>
    <property type="match status" value="1"/>
</dbReference>
<evidence type="ECO:0000313" key="1">
    <source>
        <dbReference type="EMBL" id="KAJ3604061.1"/>
    </source>
</evidence>